<keyword evidence="3" id="KW-1185">Reference proteome</keyword>
<organism evidence="2 3">
    <name type="scientific">Anabarilius grahami</name>
    <name type="common">Kanglang fish</name>
    <name type="synonym">Barilius grahami</name>
    <dbReference type="NCBI Taxonomy" id="495550"/>
    <lineage>
        <taxon>Eukaryota</taxon>
        <taxon>Metazoa</taxon>
        <taxon>Chordata</taxon>
        <taxon>Craniata</taxon>
        <taxon>Vertebrata</taxon>
        <taxon>Euteleostomi</taxon>
        <taxon>Actinopterygii</taxon>
        <taxon>Neopterygii</taxon>
        <taxon>Teleostei</taxon>
        <taxon>Ostariophysi</taxon>
        <taxon>Cypriniformes</taxon>
        <taxon>Xenocyprididae</taxon>
        <taxon>Xenocypridinae</taxon>
        <taxon>Xenocypridinae incertae sedis</taxon>
        <taxon>Anabarilius</taxon>
    </lineage>
</organism>
<gene>
    <name evidence="2" type="ORF">DPX16_23202</name>
</gene>
<feature type="region of interest" description="Disordered" evidence="1">
    <location>
        <begin position="1"/>
        <end position="58"/>
    </location>
</feature>
<proteinExistence type="predicted"/>
<evidence type="ECO:0000256" key="1">
    <source>
        <dbReference type="SAM" id="MobiDB-lite"/>
    </source>
</evidence>
<dbReference type="AlphaFoldDB" id="A0A3N0YRL4"/>
<protein>
    <submittedName>
        <fullName evidence="2">Uncharacterized protein</fullName>
    </submittedName>
</protein>
<evidence type="ECO:0000313" key="3">
    <source>
        <dbReference type="Proteomes" id="UP000281406"/>
    </source>
</evidence>
<comment type="caution">
    <text evidence="2">The sequence shown here is derived from an EMBL/GenBank/DDBJ whole genome shotgun (WGS) entry which is preliminary data.</text>
</comment>
<sequence>MTSCFARQDPCSSSGTQDRYLDDMGNNGGANISERLIESEGTGPAAAAAAPVSTRGRVQTERITSVPAAVGELEVYTRLPLESQGTPCASMQPSMDKSRESSNKPPRLVEPGKRWEHSELGASPTPHKLTKTLNKPPDE</sequence>
<accession>A0A3N0YRL4</accession>
<dbReference type="Proteomes" id="UP000281406">
    <property type="component" value="Unassembled WGS sequence"/>
</dbReference>
<reference evidence="2 3" key="1">
    <citation type="submission" date="2018-10" db="EMBL/GenBank/DDBJ databases">
        <title>Genome assembly for a Yunnan-Guizhou Plateau 3E fish, Anabarilius grahami (Regan), and its evolutionary and genetic applications.</title>
        <authorList>
            <person name="Jiang W."/>
        </authorList>
    </citation>
    <scope>NUCLEOTIDE SEQUENCE [LARGE SCALE GENOMIC DNA]</scope>
    <source>
        <strain evidence="2">AG-KIZ</strain>
        <tissue evidence="2">Muscle</tissue>
    </source>
</reference>
<evidence type="ECO:0000313" key="2">
    <source>
        <dbReference type="EMBL" id="ROL48849.1"/>
    </source>
</evidence>
<feature type="compositionally biased region" description="Polar residues" evidence="1">
    <location>
        <begin position="1"/>
        <end position="17"/>
    </location>
</feature>
<feature type="compositionally biased region" description="Basic and acidic residues" evidence="1">
    <location>
        <begin position="110"/>
        <end position="119"/>
    </location>
</feature>
<name>A0A3N0YRL4_ANAGA</name>
<feature type="region of interest" description="Disordered" evidence="1">
    <location>
        <begin position="78"/>
        <end position="139"/>
    </location>
</feature>
<dbReference type="EMBL" id="RJVU01028295">
    <property type="protein sequence ID" value="ROL48849.1"/>
    <property type="molecule type" value="Genomic_DNA"/>
</dbReference>
<feature type="compositionally biased region" description="Polar residues" evidence="1">
    <location>
        <begin position="83"/>
        <end position="95"/>
    </location>
</feature>